<sequence>MPYSDMPEQAAIIGWSGSKLVLKVFAGTGKTSQMVRFALAKPGNRMLYVAGGVAC</sequence>
<evidence type="ECO:0008006" key="3">
    <source>
        <dbReference type="Google" id="ProtNLM"/>
    </source>
</evidence>
<organism evidence="1 2">
    <name type="scientific">Serratia plymuthica S13</name>
    <dbReference type="NCBI Taxonomy" id="1348660"/>
    <lineage>
        <taxon>Bacteria</taxon>
        <taxon>Pseudomonadati</taxon>
        <taxon>Pseudomonadota</taxon>
        <taxon>Gammaproteobacteria</taxon>
        <taxon>Enterobacterales</taxon>
        <taxon>Yersiniaceae</taxon>
        <taxon>Serratia</taxon>
    </lineage>
</organism>
<accession>S4YSR0</accession>
<dbReference type="AlphaFoldDB" id="S4YSR0"/>
<dbReference type="EMBL" id="CP006566">
    <property type="protein sequence ID" value="AGP47310.1"/>
    <property type="molecule type" value="Genomic_DNA"/>
</dbReference>
<dbReference type="KEGG" id="sry:M621_21460"/>
<gene>
    <name evidence="1" type="ORF">M621_21460</name>
</gene>
<name>S4YSR0_SERPL</name>
<dbReference type="HOGENOM" id="CLU_3029902_0_0_6"/>
<protein>
    <recommendedName>
        <fullName evidence="3">UvrD-like helicase ATP-binding domain-containing protein</fullName>
    </recommendedName>
</protein>
<reference evidence="1 2" key="1">
    <citation type="journal article" date="2013" name="Genome Announc.">
        <title>Genome Sequence of Serratia plymuthica Strain S13, an Endophyte with Germination- and Plant-Growth-Promoting Activity from the Flower of Styrian Oil Pumpkin.</title>
        <authorList>
            <person name="Muller H."/>
            <person name="Furnkranz M."/>
            <person name="Grube M."/>
            <person name="Berg G."/>
        </authorList>
    </citation>
    <scope>NUCLEOTIDE SEQUENCE [LARGE SCALE GENOMIC DNA]</scope>
    <source>
        <strain evidence="1">S13</strain>
    </source>
</reference>
<evidence type="ECO:0000313" key="2">
    <source>
        <dbReference type="Proteomes" id="UP000014900"/>
    </source>
</evidence>
<evidence type="ECO:0000313" key="1">
    <source>
        <dbReference type="EMBL" id="AGP47310.1"/>
    </source>
</evidence>
<proteinExistence type="predicted"/>
<dbReference type="Proteomes" id="UP000014900">
    <property type="component" value="Chromosome"/>
</dbReference>